<evidence type="ECO:0000313" key="2">
    <source>
        <dbReference type="EMBL" id="KZT19180.1"/>
    </source>
</evidence>
<evidence type="ECO:0000256" key="1">
    <source>
        <dbReference type="SAM" id="MobiDB-lite"/>
    </source>
</evidence>
<dbReference type="EMBL" id="KV425648">
    <property type="protein sequence ID" value="KZT19180.1"/>
    <property type="molecule type" value="Genomic_DNA"/>
</dbReference>
<evidence type="ECO:0000313" key="3">
    <source>
        <dbReference type="Proteomes" id="UP000076761"/>
    </source>
</evidence>
<accession>A0A165N4V6</accession>
<sequence>MKMLKNNARLEGIYLQIMQQVVWGRYYSVMMSSGGKSLDDGLRNSASAVLWQCRLLKLLGRGSLNGMLYHEIRINSRSSLPLVSAAFANLLGHQDRQRSPLPAKEEKGAQFTQLVEAANTEMESLQNRRALVTWRRGLLSKLSAGKEKAQVGGRITKPGGRSSWRRGANNFLSVR</sequence>
<gene>
    <name evidence="2" type="ORF">NEOLEDRAFT_1142458</name>
</gene>
<keyword evidence="3" id="KW-1185">Reference proteome</keyword>
<organism evidence="2 3">
    <name type="scientific">Neolentinus lepideus HHB14362 ss-1</name>
    <dbReference type="NCBI Taxonomy" id="1314782"/>
    <lineage>
        <taxon>Eukaryota</taxon>
        <taxon>Fungi</taxon>
        <taxon>Dikarya</taxon>
        <taxon>Basidiomycota</taxon>
        <taxon>Agaricomycotina</taxon>
        <taxon>Agaricomycetes</taxon>
        <taxon>Gloeophyllales</taxon>
        <taxon>Gloeophyllaceae</taxon>
        <taxon>Neolentinus</taxon>
    </lineage>
</organism>
<proteinExistence type="predicted"/>
<feature type="region of interest" description="Disordered" evidence="1">
    <location>
        <begin position="152"/>
        <end position="175"/>
    </location>
</feature>
<name>A0A165N4V6_9AGAM</name>
<reference evidence="2 3" key="1">
    <citation type="journal article" date="2016" name="Mol. Biol. Evol.">
        <title>Comparative Genomics of Early-Diverging Mushroom-Forming Fungi Provides Insights into the Origins of Lignocellulose Decay Capabilities.</title>
        <authorList>
            <person name="Nagy L.G."/>
            <person name="Riley R."/>
            <person name="Tritt A."/>
            <person name="Adam C."/>
            <person name="Daum C."/>
            <person name="Floudas D."/>
            <person name="Sun H."/>
            <person name="Yadav J.S."/>
            <person name="Pangilinan J."/>
            <person name="Larsson K.H."/>
            <person name="Matsuura K."/>
            <person name="Barry K."/>
            <person name="Labutti K."/>
            <person name="Kuo R."/>
            <person name="Ohm R.A."/>
            <person name="Bhattacharya S.S."/>
            <person name="Shirouzu T."/>
            <person name="Yoshinaga Y."/>
            <person name="Martin F.M."/>
            <person name="Grigoriev I.V."/>
            <person name="Hibbett D.S."/>
        </authorList>
    </citation>
    <scope>NUCLEOTIDE SEQUENCE [LARGE SCALE GENOMIC DNA]</scope>
    <source>
        <strain evidence="2 3">HHB14362 ss-1</strain>
    </source>
</reference>
<dbReference type="Proteomes" id="UP000076761">
    <property type="component" value="Unassembled WGS sequence"/>
</dbReference>
<protein>
    <submittedName>
        <fullName evidence="2">Uncharacterized protein</fullName>
    </submittedName>
</protein>
<dbReference type="AlphaFoldDB" id="A0A165N4V6"/>
<dbReference type="InParanoid" id="A0A165N4V6"/>